<keyword evidence="4" id="KW-0472">Membrane</keyword>
<feature type="active site" evidence="3">
    <location>
        <position position="92"/>
    </location>
</feature>
<dbReference type="EMBL" id="JABXJJ020000003">
    <property type="protein sequence ID" value="MDI5968495.1"/>
    <property type="molecule type" value="Genomic_DNA"/>
</dbReference>
<dbReference type="CDD" id="cd06530">
    <property type="entry name" value="S26_SPase_I"/>
    <property type="match status" value="1"/>
</dbReference>
<dbReference type="RefSeq" id="WP_271316175.1">
    <property type="nucleotide sequence ID" value="NZ_JAAGKO020000097.1"/>
</dbReference>
<dbReference type="SUPFAM" id="SSF51306">
    <property type="entry name" value="LexA/Signal peptidase"/>
    <property type="match status" value="1"/>
</dbReference>
<dbReference type="Proteomes" id="UP001156398">
    <property type="component" value="Unassembled WGS sequence"/>
</dbReference>
<accession>A0AA90H473</accession>
<proteinExistence type="inferred from homology"/>
<keyword evidence="4" id="KW-1133">Transmembrane helix</keyword>
<dbReference type="GO" id="GO:0006465">
    <property type="term" value="P:signal peptide processing"/>
    <property type="evidence" value="ECO:0007669"/>
    <property type="project" value="InterPro"/>
</dbReference>
<evidence type="ECO:0000313" key="7">
    <source>
        <dbReference type="EMBL" id="MDI5968495.1"/>
    </source>
</evidence>
<comment type="similarity">
    <text evidence="2 4">Belongs to the peptidase S26 family.</text>
</comment>
<feature type="transmembrane region" description="Helical" evidence="4">
    <location>
        <begin position="213"/>
        <end position="238"/>
    </location>
</feature>
<feature type="active site" evidence="3">
    <location>
        <position position="51"/>
    </location>
</feature>
<organism evidence="7">
    <name type="scientific">Streptantibioticus silvisoli</name>
    <dbReference type="NCBI Taxonomy" id="2705255"/>
    <lineage>
        <taxon>Bacteria</taxon>
        <taxon>Bacillati</taxon>
        <taxon>Actinomycetota</taxon>
        <taxon>Actinomycetes</taxon>
        <taxon>Kitasatosporales</taxon>
        <taxon>Streptomycetaceae</taxon>
        <taxon>Streptantibioticus</taxon>
    </lineage>
</organism>
<dbReference type="PANTHER" id="PTHR43390">
    <property type="entry name" value="SIGNAL PEPTIDASE I"/>
    <property type="match status" value="1"/>
</dbReference>
<dbReference type="AlphaFoldDB" id="A0AA90H473"/>
<dbReference type="PANTHER" id="PTHR43390:SF1">
    <property type="entry name" value="CHLOROPLAST PROCESSING PEPTIDASE"/>
    <property type="match status" value="1"/>
</dbReference>
<dbReference type="NCBIfam" id="TIGR02227">
    <property type="entry name" value="sigpep_I_bact"/>
    <property type="match status" value="1"/>
</dbReference>
<protein>
    <recommendedName>
        <fullName evidence="4">Signal peptidase I</fullName>
        <ecNumber evidence="4">3.4.21.89</ecNumber>
    </recommendedName>
</protein>
<evidence type="ECO:0000256" key="3">
    <source>
        <dbReference type="PIRSR" id="PIRSR600223-1"/>
    </source>
</evidence>
<evidence type="ECO:0000313" key="8">
    <source>
        <dbReference type="Proteomes" id="UP001156398"/>
    </source>
</evidence>
<keyword evidence="4 7" id="KW-0378">Hydrolase</keyword>
<keyword evidence="4" id="KW-0812">Transmembrane</keyword>
<feature type="domain" description="Peptidase S26" evidence="5">
    <location>
        <begin position="28"/>
        <end position="184"/>
    </location>
</feature>
<dbReference type="InterPro" id="IPR000223">
    <property type="entry name" value="Pept_S26A_signal_pept_1"/>
</dbReference>
<dbReference type="Pfam" id="PF10502">
    <property type="entry name" value="Peptidase_S26"/>
    <property type="match status" value="1"/>
</dbReference>
<dbReference type="EMBL" id="JAAGKO020000097">
    <property type="protein sequence ID" value="MDI5967540.1"/>
    <property type="molecule type" value="Genomic_DNA"/>
</dbReference>
<sequence length="254" mass="26510">MSTGTPASSGGKRHLGNVLSGLAVALGCVLFLGGFVWGAVEYEPFTVPTNSMQPTVNPNDRVLAQRTHGVEPHRGDVVVFSDPVWGDLPLVKRVVGVGGDHVACCDAGGRLTVDGKPITEPYLDTDDRGRASATKFSLAVPAGRLFLLGDNRLVSEDSRAHLMDADHGTVPVADVTARVDATLWPMARLGELKPTHAFAGLPGGTSSSGPLTLIVWSIVLGVILIFGGAAYGPVATLFRRLGTRRSRVPVGGTA</sequence>
<dbReference type="GO" id="GO:0005886">
    <property type="term" value="C:plasma membrane"/>
    <property type="evidence" value="ECO:0007669"/>
    <property type="project" value="UniProtKB-SubCell"/>
</dbReference>
<dbReference type="PRINTS" id="PR00727">
    <property type="entry name" value="LEADERPTASE"/>
</dbReference>
<dbReference type="Gene3D" id="2.10.109.10">
    <property type="entry name" value="Umud Fragment, subunit A"/>
    <property type="match status" value="1"/>
</dbReference>
<evidence type="ECO:0000259" key="5">
    <source>
        <dbReference type="Pfam" id="PF10502"/>
    </source>
</evidence>
<evidence type="ECO:0000313" key="6">
    <source>
        <dbReference type="EMBL" id="MDI5967540.1"/>
    </source>
</evidence>
<keyword evidence="8" id="KW-1185">Reference proteome</keyword>
<comment type="caution">
    <text evidence="7">The sequence shown here is derived from an EMBL/GenBank/DDBJ whole genome shotgun (WGS) entry which is preliminary data.</text>
</comment>
<dbReference type="EC" id="3.4.21.89" evidence="4"/>
<comment type="subcellular location">
    <subcellularLocation>
        <location evidence="1">Cell membrane</location>
        <topology evidence="1">Single-pass type II membrane protein</topology>
    </subcellularLocation>
    <subcellularLocation>
        <location evidence="4">Membrane</location>
        <topology evidence="4">Single-pass type II membrane protein</topology>
    </subcellularLocation>
</comment>
<keyword evidence="4" id="KW-0645">Protease</keyword>
<evidence type="ECO:0000256" key="4">
    <source>
        <dbReference type="RuleBase" id="RU362042"/>
    </source>
</evidence>
<dbReference type="InterPro" id="IPR036286">
    <property type="entry name" value="LexA/Signal_pep-like_sf"/>
</dbReference>
<dbReference type="GO" id="GO:0009003">
    <property type="term" value="F:signal peptidase activity"/>
    <property type="evidence" value="ECO:0007669"/>
    <property type="project" value="UniProtKB-EC"/>
</dbReference>
<comment type="caution">
    <text evidence="4">Lacks conserved residue(s) required for the propagation of feature annotation.</text>
</comment>
<evidence type="ECO:0000256" key="1">
    <source>
        <dbReference type="ARBA" id="ARBA00004401"/>
    </source>
</evidence>
<evidence type="ECO:0000256" key="2">
    <source>
        <dbReference type="ARBA" id="ARBA00009370"/>
    </source>
</evidence>
<comment type="catalytic activity">
    <reaction evidence="4">
        <text>Cleavage of hydrophobic, N-terminal signal or leader sequences from secreted and periplasmic proteins.</text>
        <dbReference type="EC" id="3.4.21.89"/>
    </reaction>
</comment>
<feature type="transmembrane region" description="Helical" evidence="4">
    <location>
        <begin position="18"/>
        <end position="40"/>
    </location>
</feature>
<gene>
    <name evidence="7" type="primary">lepB</name>
    <name evidence="6" type="ORF">POF43_033285</name>
    <name evidence="7" type="ORF">POF50_003895</name>
</gene>
<name>A0AA90H473_9ACTN</name>
<dbReference type="InterPro" id="IPR019533">
    <property type="entry name" value="Peptidase_S26"/>
</dbReference>
<reference evidence="7 8" key="1">
    <citation type="submission" date="2023-05" db="EMBL/GenBank/DDBJ databases">
        <title>Streptantibioticus silvisoli sp. nov., acidotolerant actinomycetes 1 from pine litter.</title>
        <authorList>
            <person name="Swiecimska M."/>
            <person name="Golinska P."/>
            <person name="Sangal V."/>
            <person name="Wachnowicz B."/>
            <person name="Goodfellow M."/>
        </authorList>
    </citation>
    <scope>NUCLEOTIDE SEQUENCE</scope>
    <source>
        <strain evidence="7">SL13</strain>
        <strain evidence="6 8">SL54</strain>
    </source>
</reference>
<dbReference type="GO" id="GO:0004252">
    <property type="term" value="F:serine-type endopeptidase activity"/>
    <property type="evidence" value="ECO:0007669"/>
    <property type="project" value="InterPro"/>
</dbReference>